<organism evidence="2 3">
    <name type="scientific">Acanthaster planci</name>
    <name type="common">Crown-of-thorns starfish</name>
    <dbReference type="NCBI Taxonomy" id="133434"/>
    <lineage>
        <taxon>Eukaryota</taxon>
        <taxon>Metazoa</taxon>
        <taxon>Echinodermata</taxon>
        <taxon>Eleutherozoa</taxon>
        <taxon>Asterozoa</taxon>
        <taxon>Asteroidea</taxon>
        <taxon>Valvatacea</taxon>
        <taxon>Valvatida</taxon>
        <taxon>Acanthasteridae</taxon>
        <taxon>Acanthaster</taxon>
    </lineage>
</organism>
<reference evidence="3" key="1">
    <citation type="submission" date="2025-08" db="UniProtKB">
        <authorList>
            <consortium name="RefSeq"/>
        </authorList>
    </citation>
    <scope>IDENTIFICATION</scope>
</reference>
<evidence type="ECO:0000313" key="2">
    <source>
        <dbReference type="Proteomes" id="UP000694845"/>
    </source>
</evidence>
<feature type="region of interest" description="Disordered" evidence="1">
    <location>
        <begin position="2032"/>
        <end position="2068"/>
    </location>
</feature>
<gene>
    <name evidence="3" type="primary">LOC110983693</name>
</gene>
<keyword evidence="2" id="KW-1185">Reference proteome</keyword>
<feature type="region of interest" description="Disordered" evidence="1">
    <location>
        <begin position="2962"/>
        <end position="2999"/>
    </location>
</feature>
<accession>A0A8B7YZS4</accession>
<evidence type="ECO:0000313" key="3">
    <source>
        <dbReference type="RefSeq" id="XP_022098854.1"/>
    </source>
</evidence>
<feature type="compositionally biased region" description="Low complexity" evidence="1">
    <location>
        <begin position="2581"/>
        <end position="2602"/>
    </location>
</feature>
<dbReference type="PANTHER" id="PTHR33487:SF1">
    <property type="entry name" value="CILIA- AND FLAGELLA-ASSOCIATED PROTEIN 54"/>
    <property type="match status" value="1"/>
</dbReference>
<dbReference type="GeneID" id="110983693"/>
<dbReference type="OMA" id="FTELNIM"/>
<feature type="compositionally biased region" description="Basic and acidic residues" evidence="1">
    <location>
        <begin position="2604"/>
        <end position="2613"/>
    </location>
</feature>
<dbReference type="PANTHER" id="PTHR33487">
    <property type="entry name" value="CILIA- AND FLAGELLA-ASSOCIATED PROTEIN 54"/>
    <property type="match status" value="1"/>
</dbReference>
<dbReference type="Proteomes" id="UP000694845">
    <property type="component" value="Unplaced"/>
</dbReference>
<dbReference type="Pfam" id="PF14858">
    <property type="entry name" value="CFAP54_N"/>
    <property type="match status" value="1"/>
</dbReference>
<dbReference type="InterPro" id="IPR027912">
    <property type="entry name" value="CFAP54"/>
</dbReference>
<feature type="region of interest" description="Disordered" evidence="1">
    <location>
        <begin position="2572"/>
        <end position="2613"/>
    </location>
</feature>
<proteinExistence type="predicted"/>
<dbReference type="OrthoDB" id="2104158at2759"/>
<name>A0A8B7YZS4_ACAPL</name>
<feature type="region of interest" description="Disordered" evidence="1">
    <location>
        <begin position="476"/>
        <end position="501"/>
    </location>
</feature>
<feature type="compositionally biased region" description="Polar residues" evidence="1">
    <location>
        <begin position="349"/>
        <end position="359"/>
    </location>
</feature>
<sequence>MFEGSAAQFLAILETLADSTRRTLLTSPAAPDTEDHILDTYSELFFAGMEIIGGGAGHSPRGPHSATDVSLAGVTQDKCLMDLAARSQDGIPISAVVKFIKWAYNFEQWEVYESLVIAVLEYLKNQNDQRYTPEIKSLEILQAMDPLNPSRKSKKPYSHTDDSSIADGPAQSHTRSQTPQPRSTLPLNDDMVQLAEVLYSCVKDPMAESVDRDMVVDATLFLWNRCKSVFQKVQTGASDSGKYLQKIDQPNKWVHILSIVHEVMYWCGISTMDSGVTAEVAIRLALVLENNAANESDAGKVKAKTAAVETGSGGRQSRDVDDQSISTLQKDATPVLKSPARPTGEAGRDTTTAQGGRASTSQYTSSILLQLGAQEQLLAAREILERALQGMSKARQIVALTDGKSIADVSWVKDNASGKTSKTTIVLDAADKDTTTEKAEDNPDGVHNTIMDLHLELLYMYHRVCLKLARTVSGGWGEGGSGGTKAKAGSGKGQKSRAAPEQRLIQRADGHVVHIETADELLSSCGKNPISRALFLMQRALLMSKSGVPTQEQAGLLKEVVSQVTKAQDQEYKLFAYNAPQQQQGQTARESGVPPAPLLLCRTDTTMVFRPGPYNPPQKVAWYRLFGRLASGSNVKVRLNDYFLPGTGEEVPAYDCELHISGLQTNEKYVFAVAAYTANGVLIGDSIGDTTKPILASHPLPILMTWAFLSQAAYQVGCYPIGLTASTVLWDHFVAPVPPPESDVELVTAREDFKLTLRKLNPKTCSVASPVLLRMFLTSIFINVDVSVREGEIYCDKLCDRGPYSKGQLQRLAECERMLVAMELAGWLNESNLALQAVVQCYGLLAPIIHYKIPSTPVVQVLTRCYAILLEMPASLRQRRQQSVSDSLHHMIAVITYHMAKVLRVWKQKGLANHVTDTGKKMLAIEKESEQKGKVEAIDFIEDVDGGTGQAGAVVAKKKRPRRFGQTIYNVEGPKNEELRALEAHMLKLSKLAHNADELTGSEDPNILHAFIAALPSRYAYKEVVKFRRRARFLEFVVQVVQKALSEGLVDTAIEWCQDSSQWLIRRNEQLSAVKATLSKQPGGVTVAGDDPKKYAAAVIEYTKNKPTAVQAATNKNQPEAQDAKSPRRKKKKFQLLVHLRSHQAKMSDAAKAQQEQKELQAFEKLEQILPEFYHTQKKKQRLRKICADEIPWRTQLNILQGLCHFAQFLNKVEKRDKLMGPAAGDIYRSSYLDNEWFTFETAGTLVVGWDGGPSRAATRQDDTRPSMNDPVMVQLQQMDPGDEYKMQPSAIEVAALVTVGKPVPLVPPPPDDKESDTMRTYRSYDSEKPTTKAPQHHVDYAGITTQATVDSLKKTFNHLKKAVVLAHRGSHWTLLQNASRALWNCAHTALLHTFASGHTNGLLSVEALRAVVWRPFYTAVDCLLDMMVCLQSQAEASQKKSKKQPPILVNTWVGTVSDEKGGASLKFENALDDVSTVDSRWMRRMVLRVLEMLYYEQQWECLADVAMRFNILTQERYSEQVSPLLVQAQRKLISRLQAYGGPPPVQPHFQRASDKLGGALITARNYKEVQLTVELDPTDLKAIDMGGRIDPEGHDVYGGASDAGKLVCVPLDVGDSLTVFQQALSASNYTARALQHSRKLLVLYLATQQNAAPVPSHHSIHSRVGFSETDDQPQMTVPPDLAQAKFKTMAEVQTSALPKSQLGVVLTSYDKTIEMLLARKQLGLAAQAMHELGNLHYHAANIRAAFKWWSESLDLIMNTTDTLHSWRQLLTGQRSQHEISSQLLDRCGMWGCLLGAVLASKIAQYILTSDLGLRMESCFLSAFLFKALFRASLPHPTADRDYALYEIGEGCEVQYLVPGVDLLSDRYRCDGRTLLASLRWVAEELSRGRHSLMVLPLLTLYQYLTTFVCRDLQRAVDGRILKVRILTDLSLYSEAFTVLGRLLHGERLPQTADNNFRQVESKMSSQKFNSAKPLMEPTNLKMLETLIEKRLSPSLATLYGPHLTCHLSLAQAHLMVAIASTIQAMPDVDIVTTSTSPEPPQRKPSPTTSTTISKPPNSVVSKKTEKTHTKITVEDALASEEGSVESLTVTEDTGKKFTGGKKPLTLEAVKGGLLRTAEQTLKIMVEIMQGQGTCGQSAAELELIVLAKLELASIHRELHLAVTGAQVVISAMTALQGSSLFEESKKLKAPRRLSSFKGSKLKFQMASQPEPPTPLEVDSSSQYQYQNFQSRSRLDGRLWLDCRLALVKCLMGRVRGMGLLGSSGGPSEDLDCRHFCMQGLTEAEACGDNEMQAEFLMQGALLDLQEGRSLDDIKQTLQEVVSLLEQQQTLSSPGHLLLALAKIQLTDLQALAAHAYHKEKGAPITESTLAAYAEAQQTLHSQMMLLGEKIERHTSISYLSTPASPLQNIYLPHLLYLAKTKLRIGHALARQATREQAKTSAKVLGDLTPDPWLQAAGVLSTGLELGRVCARQEGSLLAELLLQLGKVQRQLARCSRNSSSGACYQPRAAAGTLLQAVTTSMAATHDLGLIRQAYLEIALLYLDSAGQRLKIINDLQQAEREEGRTLAVQALPEKKKKSRSPSSSASKKPSRTSTTTTAKATPSRRDLALKDASAERGRELTAAWLAVRAATTVAAAQRSLALLVGDPSLTSLTLKDKVKELIPDFVMQDLTSTPKVERGVSPPAANKPRLETLDEVKADMEDEDGFSVASLSPIEPAGQAFTQKSVALSWVHLLSYTAILQRTCNLDTMGPGADTGRPEGAAAAESGSLGAGFDLGFVNHSGLDTGINHDAVRLPLLCADGLLRLRSMLGFLRSHLPVFTDSCQAGKPPSGLVLPFSGPPTELAIPAKGYPENVFCWVSKTGEDSNKKEAKKELDKTLPSRENELCLQWYQPSTLHLNGTPNRQVLLLYAIGNATPPKPSPSKATAETPMPTVGCMTLALPQVTDLHDRLAVLRQKAEISLAAAEKPKPPSTPAAGAPSKDGTSTPGKPTNRKSKRTARITQLSAKVKRDENLEALLRQCVDTIQELLKYKAPEQDQQDQQVIPFEVELPRIHSLEQLFDPSYGDCLKGTKIYDWLSPMLQ</sequence>
<dbReference type="RefSeq" id="XP_022098854.1">
    <property type="nucleotide sequence ID" value="XM_022243162.1"/>
</dbReference>
<feature type="region of interest" description="Disordered" evidence="1">
    <location>
        <begin position="298"/>
        <end position="359"/>
    </location>
</feature>
<feature type="compositionally biased region" description="Polar residues" evidence="1">
    <location>
        <begin position="171"/>
        <end position="186"/>
    </location>
</feature>
<feature type="compositionally biased region" description="Low complexity" evidence="1">
    <location>
        <begin position="2045"/>
        <end position="2059"/>
    </location>
</feature>
<feature type="region of interest" description="Disordered" evidence="1">
    <location>
        <begin position="147"/>
        <end position="186"/>
    </location>
</feature>
<feature type="compositionally biased region" description="Polar residues" evidence="1">
    <location>
        <begin position="1109"/>
        <end position="1120"/>
    </location>
</feature>
<evidence type="ECO:0000256" key="1">
    <source>
        <dbReference type="SAM" id="MobiDB-lite"/>
    </source>
</evidence>
<dbReference type="KEGG" id="aplc:110983693"/>
<feature type="region of interest" description="Disordered" evidence="1">
    <location>
        <begin position="1109"/>
        <end position="1130"/>
    </location>
</feature>
<protein>
    <submittedName>
        <fullName evidence="3">Cilia- and flagella-associated protein 54-like</fullName>
    </submittedName>
</protein>
<dbReference type="GO" id="GO:0060271">
    <property type="term" value="P:cilium assembly"/>
    <property type="evidence" value="ECO:0007669"/>
    <property type="project" value="TreeGrafter"/>
</dbReference>